<feature type="region of interest" description="Disordered" evidence="4">
    <location>
        <begin position="147"/>
        <end position="167"/>
    </location>
</feature>
<dbReference type="GO" id="GO:0003700">
    <property type="term" value="F:DNA-binding transcription factor activity"/>
    <property type="evidence" value="ECO:0007669"/>
    <property type="project" value="InterPro"/>
</dbReference>
<keyword evidence="2" id="KW-0238">DNA-binding</keyword>
<reference evidence="7" key="1">
    <citation type="submission" date="2018-07" db="EMBL/GenBank/DDBJ databases">
        <authorList>
            <person name="Safronova V.I."/>
            <person name="Chirak E.R."/>
            <person name="Sazanova A.L."/>
        </authorList>
    </citation>
    <scope>NUCLEOTIDE SEQUENCE [LARGE SCALE GENOMIC DNA]</scope>
    <source>
        <strain evidence="7">RCAM04685</strain>
    </source>
</reference>
<feature type="domain" description="HTH marR-type" evidence="5">
    <location>
        <begin position="6"/>
        <end position="138"/>
    </location>
</feature>
<proteinExistence type="predicted"/>
<dbReference type="InterPro" id="IPR000835">
    <property type="entry name" value="HTH_MarR-typ"/>
</dbReference>
<dbReference type="GO" id="GO:0003677">
    <property type="term" value="F:DNA binding"/>
    <property type="evidence" value="ECO:0007669"/>
    <property type="project" value="UniProtKB-KW"/>
</dbReference>
<gene>
    <name evidence="6" type="ORF">DWE98_09625</name>
</gene>
<protein>
    <submittedName>
        <fullName evidence="6">MarR family transcriptional regulator</fullName>
    </submittedName>
</protein>
<sequence>MNRPLKRELVFQLVDTARLLRTHIDQQARRHGTTRAQWSVLARLRRGDGQTQVGLADAMEMQPISLGRLIDKLEAQAFVERRPDPKDRRAYRLHITQAGRSFVDGLDALRQDIADEVVPEEHEAAIAAALSVLTGIRERVHLAATDPREDFAGPARPPVLHDALPTA</sequence>
<dbReference type="PANTHER" id="PTHR33164:SF64">
    <property type="entry name" value="TRANSCRIPTIONAL REGULATOR SLYA"/>
    <property type="match status" value="1"/>
</dbReference>
<dbReference type="OrthoDB" id="582199at2"/>
<dbReference type="Gene3D" id="1.10.10.10">
    <property type="entry name" value="Winged helix-like DNA-binding domain superfamily/Winged helix DNA-binding domain"/>
    <property type="match status" value="1"/>
</dbReference>
<keyword evidence="1" id="KW-0805">Transcription regulation</keyword>
<dbReference type="InterPro" id="IPR036390">
    <property type="entry name" value="WH_DNA-bd_sf"/>
</dbReference>
<evidence type="ECO:0000259" key="5">
    <source>
        <dbReference type="PROSITE" id="PS50995"/>
    </source>
</evidence>
<keyword evidence="7" id="KW-1185">Reference proteome</keyword>
<dbReference type="PANTHER" id="PTHR33164">
    <property type="entry name" value="TRANSCRIPTIONAL REGULATOR, MARR FAMILY"/>
    <property type="match status" value="1"/>
</dbReference>
<dbReference type="Proteomes" id="UP000255207">
    <property type="component" value="Unassembled WGS sequence"/>
</dbReference>
<dbReference type="GO" id="GO:0006950">
    <property type="term" value="P:response to stress"/>
    <property type="evidence" value="ECO:0007669"/>
    <property type="project" value="TreeGrafter"/>
</dbReference>
<evidence type="ECO:0000256" key="3">
    <source>
        <dbReference type="ARBA" id="ARBA00023163"/>
    </source>
</evidence>
<evidence type="ECO:0000256" key="1">
    <source>
        <dbReference type="ARBA" id="ARBA00023015"/>
    </source>
</evidence>
<dbReference type="EMBL" id="QQTP01000004">
    <property type="protein sequence ID" value="RDJ26096.1"/>
    <property type="molecule type" value="Genomic_DNA"/>
</dbReference>
<dbReference type="AlphaFoldDB" id="A0A370L7S5"/>
<dbReference type="RefSeq" id="WP_114828985.1">
    <property type="nucleotide sequence ID" value="NZ_QQTO01000022.1"/>
</dbReference>
<dbReference type="SMART" id="SM00347">
    <property type="entry name" value="HTH_MARR"/>
    <property type="match status" value="1"/>
</dbReference>
<accession>A0A370L7S5</accession>
<comment type="caution">
    <text evidence="6">The sequence shown here is derived from an EMBL/GenBank/DDBJ whole genome shotgun (WGS) entry which is preliminary data.</text>
</comment>
<dbReference type="InterPro" id="IPR039422">
    <property type="entry name" value="MarR/SlyA-like"/>
</dbReference>
<evidence type="ECO:0000313" key="7">
    <source>
        <dbReference type="Proteomes" id="UP000255207"/>
    </source>
</evidence>
<evidence type="ECO:0000313" key="6">
    <source>
        <dbReference type="EMBL" id="RDJ26096.1"/>
    </source>
</evidence>
<dbReference type="PRINTS" id="PR00598">
    <property type="entry name" value="HTHMARR"/>
</dbReference>
<evidence type="ECO:0000256" key="4">
    <source>
        <dbReference type="SAM" id="MobiDB-lite"/>
    </source>
</evidence>
<dbReference type="Pfam" id="PF01047">
    <property type="entry name" value="MarR"/>
    <property type="match status" value="1"/>
</dbReference>
<organism evidence="6 7">
    <name type="scientific">Bosea caraganae</name>
    <dbReference type="NCBI Taxonomy" id="2763117"/>
    <lineage>
        <taxon>Bacteria</taxon>
        <taxon>Pseudomonadati</taxon>
        <taxon>Pseudomonadota</taxon>
        <taxon>Alphaproteobacteria</taxon>
        <taxon>Hyphomicrobiales</taxon>
        <taxon>Boseaceae</taxon>
        <taxon>Bosea</taxon>
    </lineage>
</organism>
<dbReference type="PROSITE" id="PS50995">
    <property type="entry name" value="HTH_MARR_2"/>
    <property type="match status" value="1"/>
</dbReference>
<dbReference type="InterPro" id="IPR036388">
    <property type="entry name" value="WH-like_DNA-bd_sf"/>
</dbReference>
<name>A0A370L7S5_9HYPH</name>
<keyword evidence="3" id="KW-0804">Transcription</keyword>
<dbReference type="SUPFAM" id="SSF46785">
    <property type="entry name" value="Winged helix' DNA-binding domain"/>
    <property type="match status" value="1"/>
</dbReference>
<evidence type="ECO:0000256" key="2">
    <source>
        <dbReference type="ARBA" id="ARBA00023125"/>
    </source>
</evidence>